<evidence type="ECO:0000313" key="1">
    <source>
        <dbReference type="EMBL" id="SEF73470.1"/>
    </source>
</evidence>
<dbReference type="AlphaFoldDB" id="A0A1H5UEP1"/>
<organism evidence="1 2">
    <name type="scientific">Algoriphagus boritolerans DSM 17298 = JCM 18970</name>
    <dbReference type="NCBI Taxonomy" id="1120964"/>
    <lineage>
        <taxon>Bacteria</taxon>
        <taxon>Pseudomonadati</taxon>
        <taxon>Bacteroidota</taxon>
        <taxon>Cytophagia</taxon>
        <taxon>Cytophagales</taxon>
        <taxon>Cyclobacteriaceae</taxon>
        <taxon>Algoriphagus</taxon>
    </lineage>
</organism>
<evidence type="ECO:0000313" key="2">
    <source>
        <dbReference type="Proteomes" id="UP000236736"/>
    </source>
</evidence>
<accession>A0A1H5UEP1</accession>
<protein>
    <submittedName>
        <fullName evidence="1">Uncharacterized protein</fullName>
    </submittedName>
</protein>
<gene>
    <name evidence="1" type="ORF">SAMN03080598_01220</name>
</gene>
<dbReference type="Proteomes" id="UP000236736">
    <property type="component" value="Unassembled WGS sequence"/>
</dbReference>
<dbReference type="EMBL" id="FNVR01000004">
    <property type="protein sequence ID" value="SEF73470.1"/>
    <property type="molecule type" value="Genomic_DNA"/>
</dbReference>
<dbReference type="RefSeq" id="WP_103923884.1">
    <property type="nucleotide sequence ID" value="NZ_FNVR01000004.1"/>
</dbReference>
<sequence length="87" mass="10163">MNSQSELFHDIRLVFNLRYNKKPQILRRDSVFSRDFGLSQSTQASFLTDIGNIYRIQISTDDLPKEFNLDQLAEVIIKKKNKKAFAP</sequence>
<name>A0A1H5UEP1_9BACT</name>
<proteinExistence type="predicted"/>
<keyword evidence="2" id="KW-1185">Reference proteome</keyword>
<reference evidence="2" key="1">
    <citation type="submission" date="2016-10" db="EMBL/GenBank/DDBJ databases">
        <authorList>
            <person name="Varghese N."/>
            <person name="Submissions S."/>
        </authorList>
    </citation>
    <scope>NUCLEOTIDE SEQUENCE [LARGE SCALE GENOMIC DNA]</scope>
    <source>
        <strain evidence="2">DSM 17298</strain>
    </source>
</reference>